<protein>
    <submittedName>
        <fullName evidence="2">Uncharacterized protein</fullName>
    </submittedName>
</protein>
<name>A0ABR2FR62_9ROSI</name>
<evidence type="ECO:0000313" key="2">
    <source>
        <dbReference type="EMBL" id="KAK8586759.1"/>
    </source>
</evidence>
<gene>
    <name evidence="2" type="ORF">V6N12_021285</name>
</gene>
<sequence length="237" mass="26582">MFGKKRGEKEEQPFEQRFVPDSDLSDGFSLLAEDLMAFVDVTKSCLDSIRQISEHIEGAIVYLDAGCTESFQLMGAFPIFLDLGARVVCSLENTCSLDAVADWNGNFDSAKKIVIMTSRLLSDAHRYILRSLSMHQGVHFCSIFTSISEVAHSAYPDSPLGPDAFREYESLLLQDYEELTENSDLKSGQSVDNNMKGNLTFEDEGWSRHTSTEKIFLPLRLVPLGKIYMGIVQDGKW</sequence>
<keyword evidence="3" id="KW-1185">Reference proteome</keyword>
<comment type="caution">
    <text evidence="2">The sequence shown here is derived from an EMBL/GenBank/DDBJ whole genome shotgun (WGS) entry which is preliminary data.</text>
</comment>
<accession>A0ABR2FR62</accession>
<feature type="region of interest" description="Disordered" evidence="1">
    <location>
        <begin position="1"/>
        <end position="20"/>
    </location>
</feature>
<dbReference type="EMBL" id="JBBPBM010000004">
    <property type="protein sequence ID" value="KAK8586759.1"/>
    <property type="molecule type" value="Genomic_DNA"/>
</dbReference>
<evidence type="ECO:0000256" key="1">
    <source>
        <dbReference type="SAM" id="MobiDB-lite"/>
    </source>
</evidence>
<proteinExistence type="predicted"/>
<reference evidence="2 3" key="1">
    <citation type="journal article" date="2024" name="G3 (Bethesda)">
        <title>Genome assembly of Hibiscus sabdariffa L. provides insights into metabolisms of medicinal natural products.</title>
        <authorList>
            <person name="Kim T."/>
        </authorList>
    </citation>
    <scope>NUCLEOTIDE SEQUENCE [LARGE SCALE GENOMIC DNA]</scope>
    <source>
        <strain evidence="2">TK-2024</strain>
        <tissue evidence="2">Old leaves</tissue>
    </source>
</reference>
<evidence type="ECO:0000313" key="3">
    <source>
        <dbReference type="Proteomes" id="UP001472677"/>
    </source>
</evidence>
<organism evidence="2 3">
    <name type="scientific">Hibiscus sabdariffa</name>
    <name type="common">roselle</name>
    <dbReference type="NCBI Taxonomy" id="183260"/>
    <lineage>
        <taxon>Eukaryota</taxon>
        <taxon>Viridiplantae</taxon>
        <taxon>Streptophyta</taxon>
        <taxon>Embryophyta</taxon>
        <taxon>Tracheophyta</taxon>
        <taxon>Spermatophyta</taxon>
        <taxon>Magnoliopsida</taxon>
        <taxon>eudicotyledons</taxon>
        <taxon>Gunneridae</taxon>
        <taxon>Pentapetalae</taxon>
        <taxon>rosids</taxon>
        <taxon>malvids</taxon>
        <taxon>Malvales</taxon>
        <taxon>Malvaceae</taxon>
        <taxon>Malvoideae</taxon>
        <taxon>Hibiscus</taxon>
    </lineage>
</organism>
<dbReference type="Proteomes" id="UP001472677">
    <property type="component" value="Unassembled WGS sequence"/>
</dbReference>